<dbReference type="InterPro" id="IPR013126">
    <property type="entry name" value="Hsp_70_fam"/>
</dbReference>
<keyword evidence="2 6" id="KW-0547">Nucleotide-binding</keyword>
<dbReference type="PRINTS" id="PR00301">
    <property type="entry name" value="HEATSHOCK70"/>
</dbReference>
<feature type="region of interest" description="Disordered" evidence="7">
    <location>
        <begin position="525"/>
        <end position="612"/>
    </location>
</feature>
<proteinExistence type="inferred from homology"/>
<dbReference type="Gene3D" id="3.90.640.10">
    <property type="entry name" value="Actin, Chain A, domain 4"/>
    <property type="match status" value="1"/>
</dbReference>
<feature type="compositionally biased region" description="Low complexity" evidence="7">
    <location>
        <begin position="549"/>
        <end position="561"/>
    </location>
</feature>
<dbReference type="RefSeq" id="WP_311554310.1">
    <property type="nucleotide sequence ID" value="NZ_JAVREJ010000001.1"/>
</dbReference>
<comment type="similarity">
    <text evidence="1 6">Belongs to the heat shock protein 70 family.</text>
</comment>
<evidence type="ECO:0000256" key="3">
    <source>
        <dbReference type="ARBA" id="ARBA00022840"/>
    </source>
</evidence>
<keyword evidence="10" id="KW-1185">Reference proteome</keyword>
<feature type="compositionally biased region" description="Pro residues" evidence="7">
    <location>
        <begin position="567"/>
        <end position="576"/>
    </location>
</feature>
<keyword evidence="8" id="KW-1133">Transmembrane helix</keyword>
<dbReference type="Gene3D" id="3.30.420.40">
    <property type="match status" value="2"/>
</dbReference>
<organism evidence="9 10">
    <name type="scientific">Pseudonocardia charpentierae</name>
    <dbReference type="NCBI Taxonomy" id="3075545"/>
    <lineage>
        <taxon>Bacteria</taxon>
        <taxon>Bacillati</taxon>
        <taxon>Actinomycetota</taxon>
        <taxon>Actinomycetes</taxon>
        <taxon>Pseudonocardiales</taxon>
        <taxon>Pseudonocardiaceae</taxon>
        <taxon>Pseudonocardia</taxon>
    </lineage>
</organism>
<evidence type="ECO:0000256" key="5">
    <source>
        <dbReference type="ARBA" id="ARBA00023186"/>
    </source>
</evidence>
<feature type="transmembrane region" description="Helical" evidence="8">
    <location>
        <begin position="466"/>
        <end position="486"/>
    </location>
</feature>
<dbReference type="PANTHER" id="PTHR19375">
    <property type="entry name" value="HEAT SHOCK PROTEIN 70KDA"/>
    <property type="match status" value="1"/>
</dbReference>
<evidence type="ECO:0000256" key="2">
    <source>
        <dbReference type="ARBA" id="ARBA00022741"/>
    </source>
</evidence>
<keyword evidence="8" id="KW-0472">Membrane</keyword>
<dbReference type="PROSITE" id="PS01036">
    <property type="entry name" value="HSP70_3"/>
    <property type="match status" value="1"/>
</dbReference>
<gene>
    <name evidence="9" type="ORF">RM445_02620</name>
</gene>
<dbReference type="SUPFAM" id="SSF53067">
    <property type="entry name" value="Actin-like ATPase domain"/>
    <property type="match status" value="2"/>
</dbReference>
<evidence type="ECO:0000256" key="1">
    <source>
        <dbReference type="ARBA" id="ARBA00007381"/>
    </source>
</evidence>
<keyword evidence="8" id="KW-0812">Transmembrane</keyword>
<evidence type="ECO:0000256" key="6">
    <source>
        <dbReference type="RuleBase" id="RU003322"/>
    </source>
</evidence>
<dbReference type="EMBL" id="JAVREJ010000001">
    <property type="protein sequence ID" value="MDT0348415.1"/>
    <property type="molecule type" value="Genomic_DNA"/>
</dbReference>
<dbReference type="Proteomes" id="UP001183202">
    <property type="component" value="Unassembled WGS sequence"/>
</dbReference>
<evidence type="ECO:0000256" key="4">
    <source>
        <dbReference type="ARBA" id="ARBA00023016"/>
    </source>
</evidence>
<dbReference type="InterPro" id="IPR043129">
    <property type="entry name" value="ATPase_NBD"/>
</dbReference>
<keyword evidence="5" id="KW-0143">Chaperone</keyword>
<evidence type="ECO:0000313" key="9">
    <source>
        <dbReference type="EMBL" id="MDT0348415.1"/>
    </source>
</evidence>
<evidence type="ECO:0000256" key="8">
    <source>
        <dbReference type="SAM" id="Phobius"/>
    </source>
</evidence>
<comment type="caution">
    <text evidence="9">The sequence shown here is derived from an EMBL/GenBank/DDBJ whole genome shotgun (WGS) entry which is preliminary data.</text>
</comment>
<keyword evidence="3 6" id="KW-0067">ATP-binding</keyword>
<accession>A0ABU2N3R9</accession>
<dbReference type="Pfam" id="PF00012">
    <property type="entry name" value="HSP70"/>
    <property type="match status" value="2"/>
</dbReference>
<dbReference type="InterPro" id="IPR018181">
    <property type="entry name" value="Heat_shock_70_CS"/>
</dbReference>
<feature type="compositionally biased region" description="Basic and acidic residues" evidence="7">
    <location>
        <begin position="586"/>
        <end position="600"/>
    </location>
</feature>
<reference evidence="10" key="1">
    <citation type="submission" date="2023-07" db="EMBL/GenBank/DDBJ databases">
        <title>30 novel species of actinomycetes from the DSMZ collection.</title>
        <authorList>
            <person name="Nouioui I."/>
        </authorList>
    </citation>
    <scope>NUCLEOTIDE SEQUENCE [LARGE SCALE GENOMIC DNA]</scope>
    <source>
        <strain evidence="10">DSM 45834</strain>
    </source>
</reference>
<name>A0ABU2N3R9_9PSEU</name>
<evidence type="ECO:0000256" key="7">
    <source>
        <dbReference type="SAM" id="MobiDB-lite"/>
    </source>
</evidence>
<keyword evidence="4" id="KW-0346">Stress response</keyword>
<protein>
    <submittedName>
        <fullName evidence="9">Hsp70 family protein</fullName>
    </submittedName>
</protein>
<evidence type="ECO:0000313" key="10">
    <source>
        <dbReference type="Proteomes" id="UP001183202"/>
    </source>
</evidence>
<sequence length="612" mass="62731">MGYRLGVDLGTTYTAAAVNVDGRVEMLGLGIRAMQVPSVVFVRPDGEIVVGEAAEQQGAAEPSRVVREFKRRIGDSVPLVVGGAPFSAQALTARLLAWVVGVATERQGGPPEHVCVTHPANWGPFKRDLLGQAVELAGLRNVETCTEPEAAAITYASRNRVAEGEKVAVYDLGGGTFDAAVLLRDGAGFRLAGPPEGVEQLGGIDFDEAVFRHVLTTLGPEVQNLDDTDPATTVGLARLRRDCVEAKEVLSFSTDTVVPVALPGISTSVRLSRAEFDDMLRPAIAETVAATRRVLDPAGVEPGDLSAIVLVGGSSRIPLVSEMLSAAFGRPLAMDNHPKHDVALGAAIRGTPAAQPPAAAPASAPTRAAAAAAATPMGATAATATGNWQTAPVQTGASATAPVGVGAAGETPYTAAADMPTMAEFTPPPAPDWRPPATVGPMSSPSGGAGHTSRLPAAVRGTRGRVLIGTGAAVVLALAAGAGILLGNRDVSQETSLTGVQSSIPAPLPAPPQLAPVPVVLPTLTPVTTTEAPPPPTEEAKPAPKKARTVPTTPRRPTRAVQKAPAPVVPPPPPPKTETTTRTRTTTHETETTTTHETKTETTTPTDSHRGG</sequence>